<feature type="transmembrane region" description="Helical" evidence="1">
    <location>
        <begin position="21"/>
        <end position="40"/>
    </location>
</feature>
<keyword evidence="1" id="KW-0812">Transmembrane</keyword>
<dbReference type="OrthoDB" id="10677216at2759"/>
<keyword evidence="1" id="KW-1133">Transmembrane helix</keyword>
<dbReference type="EMBL" id="CP031048">
    <property type="protein sequence ID" value="QDZ25008.1"/>
    <property type="molecule type" value="Genomic_DNA"/>
</dbReference>
<keyword evidence="1" id="KW-0472">Membrane</keyword>
<dbReference type="Proteomes" id="UP000316726">
    <property type="component" value="Chromosome 15"/>
</dbReference>
<organism evidence="2 3">
    <name type="scientific">Chloropicon primus</name>
    <dbReference type="NCBI Taxonomy" id="1764295"/>
    <lineage>
        <taxon>Eukaryota</taxon>
        <taxon>Viridiplantae</taxon>
        <taxon>Chlorophyta</taxon>
        <taxon>Chloropicophyceae</taxon>
        <taxon>Chloropicales</taxon>
        <taxon>Chloropicaceae</taxon>
        <taxon>Chloropicon</taxon>
    </lineage>
</organism>
<gene>
    <name evidence="2" type="ORF">A3770_15p75260</name>
</gene>
<accession>A0A5B8MW18</accession>
<evidence type="ECO:0000256" key="1">
    <source>
        <dbReference type="SAM" id="Phobius"/>
    </source>
</evidence>
<evidence type="ECO:0000313" key="2">
    <source>
        <dbReference type="EMBL" id="QDZ25008.1"/>
    </source>
</evidence>
<protein>
    <submittedName>
        <fullName evidence="2">Uncharacterized protein</fullName>
    </submittedName>
</protein>
<evidence type="ECO:0000313" key="3">
    <source>
        <dbReference type="Proteomes" id="UP000316726"/>
    </source>
</evidence>
<proteinExistence type="predicted"/>
<keyword evidence="3" id="KW-1185">Reference proteome</keyword>
<name>A0A5B8MW18_9CHLO</name>
<dbReference type="AlphaFoldDB" id="A0A5B8MW18"/>
<sequence length="597" mass="67746">MGSDSLKRRKGDSVMVFGVKTTSQTVVICAGILLASLVYMSQGMLSKPVSIMDHAVRPEGRPETSTIREVRERKMEDYKAIRNLQCDKQGKWRSVDRKREGTLAQYHYAESQFNLTERENRYVGVQVCEVEEEGGLDGWIIYRFGPMIGIGGYDHHEINFLNLVTPQKAKFITGKMAAPVYENGEVASYPPLHTHHIMAGFSGILHAYESHGDALCSDAYGGVSCYLISYPEGYGVPYVNNEEIQDYITLTTIFNDVRRNDDTMIFDPPPLVFYGEMSFKWSARDLKPVSAAALHMKGLTHELAVNVVTRRQSLKWNTGAWPVDGKIIISPEDQLPWFHAHKSYFTGFWAFAAAPEELGLTENLLKYVDDNNVTKNGKLDAYDRVWAPEGDPIQALSDKLAKSDKGMESLRCWMMHSDENKLLEYVNGTDSSRAYPQPWQQMWKASYYDRAGEVHCKPWEFKKGDRYTVVGLNGIDPQFNWTHDQSDFFNMMQHNIFFLLYETTGPELGPTVEIFGEFSSTAKPQYRVKSTYLPKAVLDERKAECLGRNRMDNFRCTGSLVRHLEDQTGAKVTVERRISPPKPGDPEFDIMAAAMGL</sequence>
<reference evidence="2 3" key="1">
    <citation type="submission" date="2018-07" db="EMBL/GenBank/DDBJ databases">
        <title>The complete nuclear genome of the prasinophyte Chloropicon primus (CCMP1205).</title>
        <authorList>
            <person name="Pombert J.-F."/>
            <person name="Otis C."/>
            <person name="Turmel M."/>
            <person name="Lemieux C."/>
        </authorList>
    </citation>
    <scope>NUCLEOTIDE SEQUENCE [LARGE SCALE GENOMIC DNA]</scope>
    <source>
        <strain evidence="2 3">CCMP1205</strain>
    </source>
</reference>